<accession>A0A3M7QNS0</accession>
<evidence type="ECO:0000313" key="2">
    <source>
        <dbReference type="Proteomes" id="UP000276133"/>
    </source>
</evidence>
<dbReference type="EMBL" id="REGN01005512">
    <property type="protein sequence ID" value="RNA13077.1"/>
    <property type="molecule type" value="Genomic_DNA"/>
</dbReference>
<comment type="caution">
    <text evidence="1">The sequence shown here is derived from an EMBL/GenBank/DDBJ whole genome shotgun (WGS) entry which is preliminary data.</text>
</comment>
<reference evidence="1 2" key="1">
    <citation type="journal article" date="2018" name="Sci. Rep.">
        <title>Genomic signatures of local adaptation to the degree of environmental predictability in rotifers.</title>
        <authorList>
            <person name="Franch-Gras L."/>
            <person name="Hahn C."/>
            <person name="Garcia-Roger E.M."/>
            <person name="Carmona M.J."/>
            <person name="Serra M."/>
            <person name="Gomez A."/>
        </authorList>
    </citation>
    <scope>NUCLEOTIDE SEQUENCE [LARGE SCALE GENOMIC DNA]</scope>
    <source>
        <strain evidence="1">HYR1</strain>
    </source>
</reference>
<sequence>MLNGLSLRQKSISLAPSIGHNSIHYPKQDQLPRLVQENNLQTDHQGHKRRKDDKITTKEKINFFQSNYLTCHVNLNE</sequence>
<evidence type="ECO:0000313" key="1">
    <source>
        <dbReference type="EMBL" id="RNA13077.1"/>
    </source>
</evidence>
<proteinExistence type="predicted"/>
<name>A0A3M7QNS0_BRAPC</name>
<protein>
    <submittedName>
        <fullName evidence="1">Uncharacterized protein</fullName>
    </submittedName>
</protein>
<keyword evidence="2" id="KW-1185">Reference proteome</keyword>
<dbReference type="AlphaFoldDB" id="A0A3M7QNS0"/>
<dbReference type="Proteomes" id="UP000276133">
    <property type="component" value="Unassembled WGS sequence"/>
</dbReference>
<organism evidence="1 2">
    <name type="scientific">Brachionus plicatilis</name>
    <name type="common">Marine rotifer</name>
    <name type="synonym">Brachionus muelleri</name>
    <dbReference type="NCBI Taxonomy" id="10195"/>
    <lineage>
        <taxon>Eukaryota</taxon>
        <taxon>Metazoa</taxon>
        <taxon>Spiralia</taxon>
        <taxon>Gnathifera</taxon>
        <taxon>Rotifera</taxon>
        <taxon>Eurotatoria</taxon>
        <taxon>Monogononta</taxon>
        <taxon>Pseudotrocha</taxon>
        <taxon>Ploima</taxon>
        <taxon>Brachionidae</taxon>
        <taxon>Brachionus</taxon>
    </lineage>
</organism>
<gene>
    <name evidence="1" type="ORF">BpHYR1_017488</name>
</gene>